<dbReference type="Proteomes" id="UP000215027">
    <property type="component" value="Chromosome I"/>
</dbReference>
<comment type="function">
    <text evidence="1 6 7">This protein is located at the 30S-50S ribosomal subunit interface and may play a role in the structure and function of the aminoacyl-tRNA binding site.</text>
</comment>
<organism evidence="8 9">
    <name type="scientific">Candidatus Promineifilum breve</name>
    <dbReference type="NCBI Taxonomy" id="1806508"/>
    <lineage>
        <taxon>Bacteria</taxon>
        <taxon>Bacillati</taxon>
        <taxon>Chloroflexota</taxon>
        <taxon>Ardenticatenia</taxon>
        <taxon>Candidatus Promineifilales</taxon>
        <taxon>Candidatus Promineifilaceae</taxon>
        <taxon>Candidatus Promineifilum</taxon>
    </lineage>
</organism>
<dbReference type="Pfam" id="PF01245">
    <property type="entry name" value="Ribosomal_L19"/>
    <property type="match status" value="1"/>
</dbReference>
<evidence type="ECO:0000256" key="1">
    <source>
        <dbReference type="ARBA" id="ARBA00002349"/>
    </source>
</evidence>
<dbReference type="PROSITE" id="PS01015">
    <property type="entry name" value="RIBOSOMAL_L19"/>
    <property type="match status" value="1"/>
</dbReference>
<dbReference type="OrthoDB" id="9803541at2"/>
<keyword evidence="9" id="KW-1185">Reference proteome</keyword>
<dbReference type="KEGG" id="pbf:CFX0092_A1182"/>
<proteinExistence type="inferred from homology"/>
<reference evidence="8" key="1">
    <citation type="submission" date="2016-01" db="EMBL/GenBank/DDBJ databases">
        <authorList>
            <person name="Mcilroy J.S."/>
            <person name="Karst M S."/>
            <person name="Albertsen M."/>
        </authorList>
    </citation>
    <scope>NUCLEOTIDE SEQUENCE</scope>
    <source>
        <strain evidence="8">Cfx-K</strain>
    </source>
</reference>
<comment type="similarity">
    <text evidence="2 6 7">Belongs to the bacterial ribosomal protein bL19 family.</text>
</comment>
<dbReference type="NCBIfam" id="TIGR01024">
    <property type="entry name" value="rplS_bact"/>
    <property type="match status" value="1"/>
</dbReference>
<dbReference type="InterPro" id="IPR038657">
    <property type="entry name" value="Ribosomal_bL19_sf"/>
</dbReference>
<evidence type="ECO:0000256" key="7">
    <source>
        <dbReference type="RuleBase" id="RU000559"/>
    </source>
</evidence>
<dbReference type="RefSeq" id="WP_095042601.1">
    <property type="nucleotide sequence ID" value="NZ_LN890655.1"/>
</dbReference>
<keyword evidence="3 6" id="KW-0689">Ribosomal protein</keyword>
<dbReference type="SUPFAM" id="SSF50104">
    <property type="entry name" value="Translation proteins SH3-like domain"/>
    <property type="match status" value="1"/>
</dbReference>
<accession>A0A160T3F0</accession>
<dbReference type="PANTHER" id="PTHR15680:SF9">
    <property type="entry name" value="LARGE RIBOSOMAL SUBUNIT PROTEIN BL19M"/>
    <property type="match status" value="1"/>
</dbReference>
<evidence type="ECO:0000256" key="4">
    <source>
        <dbReference type="ARBA" id="ARBA00023274"/>
    </source>
</evidence>
<dbReference type="AlphaFoldDB" id="A0A160T3F0"/>
<dbReference type="InterPro" id="IPR018257">
    <property type="entry name" value="Ribosomal_bL19_CS"/>
</dbReference>
<dbReference type="Gene3D" id="2.30.30.790">
    <property type="match status" value="1"/>
</dbReference>
<dbReference type="GO" id="GO:0003735">
    <property type="term" value="F:structural constituent of ribosome"/>
    <property type="evidence" value="ECO:0007669"/>
    <property type="project" value="InterPro"/>
</dbReference>
<dbReference type="PIRSF" id="PIRSF002191">
    <property type="entry name" value="Ribosomal_L19"/>
    <property type="match status" value="1"/>
</dbReference>
<evidence type="ECO:0000256" key="5">
    <source>
        <dbReference type="ARBA" id="ARBA00035171"/>
    </source>
</evidence>
<dbReference type="InterPro" id="IPR001857">
    <property type="entry name" value="Ribosomal_bL19"/>
</dbReference>
<dbReference type="InterPro" id="IPR008991">
    <property type="entry name" value="Translation_prot_SH3-like_sf"/>
</dbReference>
<evidence type="ECO:0000313" key="9">
    <source>
        <dbReference type="Proteomes" id="UP000215027"/>
    </source>
</evidence>
<keyword evidence="4 6" id="KW-0687">Ribonucleoprotein</keyword>
<evidence type="ECO:0000256" key="3">
    <source>
        <dbReference type="ARBA" id="ARBA00022980"/>
    </source>
</evidence>
<evidence type="ECO:0000256" key="6">
    <source>
        <dbReference type="HAMAP-Rule" id="MF_00402"/>
    </source>
</evidence>
<evidence type="ECO:0000256" key="2">
    <source>
        <dbReference type="ARBA" id="ARBA00005781"/>
    </source>
</evidence>
<dbReference type="PRINTS" id="PR00061">
    <property type="entry name" value="RIBOSOMALL19"/>
</dbReference>
<name>A0A160T3F0_9CHLR</name>
<gene>
    <name evidence="6 8" type="primary">rplS</name>
    <name evidence="8" type="ORF">CFX0092_A1182</name>
</gene>
<dbReference type="GO" id="GO:0022625">
    <property type="term" value="C:cytosolic large ribosomal subunit"/>
    <property type="evidence" value="ECO:0007669"/>
    <property type="project" value="TreeGrafter"/>
</dbReference>
<evidence type="ECO:0000313" key="8">
    <source>
        <dbReference type="EMBL" id="CUS03060.2"/>
    </source>
</evidence>
<dbReference type="PANTHER" id="PTHR15680">
    <property type="entry name" value="RIBOSOMAL PROTEIN L19"/>
    <property type="match status" value="1"/>
</dbReference>
<dbReference type="GO" id="GO:0006412">
    <property type="term" value="P:translation"/>
    <property type="evidence" value="ECO:0007669"/>
    <property type="project" value="UniProtKB-UniRule"/>
</dbReference>
<dbReference type="EMBL" id="LN890655">
    <property type="protein sequence ID" value="CUS03060.2"/>
    <property type="molecule type" value="Genomic_DNA"/>
</dbReference>
<dbReference type="HAMAP" id="MF_00402">
    <property type="entry name" value="Ribosomal_bL19"/>
    <property type="match status" value="1"/>
</dbReference>
<protein>
    <recommendedName>
        <fullName evidence="5 6">Large ribosomal subunit protein bL19</fullName>
    </recommendedName>
</protein>
<sequence>MSDLLLKAFDKEANAALPSVQVGDSVTVYVRINVGDKNERVQMVRGTVIRVRNAGNNANFTVRRIASNGIGVERTFLMSSPRIEKIDVHSQGHVRRARLYFLRERTGKATRLRSKRAFEQQ</sequence>